<dbReference type="Proteomes" id="UP000054337">
    <property type="component" value="Unassembled WGS sequence"/>
</dbReference>
<reference evidence="2 3" key="1">
    <citation type="journal article" date="2013" name="PLoS Genet.">
        <title>Comparative genome structure, secondary metabolite, and effector coding capacity across Cochliobolus pathogens.</title>
        <authorList>
            <person name="Condon B.J."/>
            <person name="Leng Y."/>
            <person name="Wu D."/>
            <person name="Bushley K.E."/>
            <person name="Ohm R.A."/>
            <person name="Otillar R."/>
            <person name="Martin J."/>
            <person name="Schackwitz W."/>
            <person name="Grimwood J."/>
            <person name="MohdZainudin N."/>
            <person name="Xue C."/>
            <person name="Wang R."/>
            <person name="Manning V.A."/>
            <person name="Dhillon B."/>
            <person name="Tu Z.J."/>
            <person name="Steffenson B.J."/>
            <person name="Salamov A."/>
            <person name="Sun H."/>
            <person name="Lowry S."/>
            <person name="LaButti K."/>
            <person name="Han J."/>
            <person name="Copeland A."/>
            <person name="Lindquist E."/>
            <person name="Barry K."/>
            <person name="Schmutz J."/>
            <person name="Baker S.E."/>
            <person name="Ciuffetti L.M."/>
            <person name="Grigoriev I.V."/>
            <person name="Zhong S."/>
            <person name="Turgeon B.G."/>
        </authorList>
    </citation>
    <scope>NUCLEOTIDE SEQUENCE [LARGE SCALE GENOMIC DNA]</scope>
    <source>
        <strain evidence="2 3">FI3</strain>
    </source>
</reference>
<organism evidence="2 3">
    <name type="scientific">Bipolaris victoriae (strain FI3)</name>
    <name type="common">Victoria blight of oats agent</name>
    <name type="synonym">Cochliobolus victoriae</name>
    <dbReference type="NCBI Taxonomy" id="930091"/>
    <lineage>
        <taxon>Eukaryota</taxon>
        <taxon>Fungi</taxon>
        <taxon>Dikarya</taxon>
        <taxon>Ascomycota</taxon>
        <taxon>Pezizomycotina</taxon>
        <taxon>Dothideomycetes</taxon>
        <taxon>Pleosporomycetidae</taxon>
        <taxon>Pleosporales</taxon>
        <taxon>Pleosporineae</taxon>
        <taxon>Pleosporaceae</taxon>
        <taxon>Bipolaris</taxon>
    </lineage>
</organism>
<evidence type="ECO:0000313" key="2">
    <source>
        <dbReference type="EMBL" id="EUN21373.1"/>
    </source>
</evidence>
<name>W7DT68_BIPV3</name>
<dbReference type="AlphaFoldDB" id="W7DT68"/>
<dbReference type="GeneID" id="26252587"/>
<evidence type="ECO:0000256" key="1">
    <source>
        <dbReference type="SAM" id="MobiDB-lite"/>
    </source>
</evidence>
<evidence type="ECO:0000313" key="3">
    <source>
        <dbReference type="Proteomes" id="UP000054337"/>
    </source>
</evidence>
<dbReference type="EMBL" id="KI968850">
    <property type="protein sequence ID" value="EUN21373.1"/>
    <property type="molecule type" value="Genomic_DNA"/>
</dbReference>
<dbReference type="HOGENOM" id="CLU_2236118_0_0_1"/>
<gene>
    <name evidence="2" type="ORF">COCVIDRAFT_20693</name>
</gene>
<sequence length="105" mass="10789">MQRQPCPEVSAPKDPAALLIDGNLGARKIPPIGGPARPSSTCTALAVWATACFALLHPEPYGTEAPGMAQQTAAGPTDGIRWPSSPTWTFGPALEGGNRGKAIKA</sequence>
<keyword evidence="3" id="KW-1185">Reference proteome</keyword>
<feature type="region of interest" description="Disordered" evidence="1">
    <location>
        <begin position="64"/>
        <end position="105"/>
    </location>
</feature>
<proteinExistence type="predicted"/>
<protein>
    <submittedName>
        <fullName evidence="2">Uncharacterized protein</fullName>
    </submittedName>
</protein>
<dbReference type="RefSeq" id="XP_014550947.1">
    <property type="nucleotide sequence ID" value="XM_014695461.1"/>
</dbReference>
<accession>W7DT68</accession>